<comment type="caution">
    <text evidence="2">The sequence shown here is derived from an EMBL/GenBank/DDBJ whole genome shotgun (WGS) entry which is preliminary data.</text>
</comment>
<feature type="compositionally biased region" description="Polar residues" evidence="1">
    <location>
        <begin position="122"/>
        <end position="138"/>
    </location>
</feature>
<evidence type="ECO:0000256" key="1">
    <source>
        <dbReference type="SAM" id="MobiDB-lite"/>
    </source>
</evidence>
<feature type="region of interest" description="Disordered" evidence="1">
    <location>
        <begin position="27"/>
        <end position="102"/>
    </location>
</feature>
<organism evidence="2 3">
    <name type="scientific">Peronospora matthiolae</name>
    <dbReference type="NCBI Taxonomy" id="2874970"/>
    <lineage>
        <taxon>Eukaryota</taxon>
        <taxon>Sar</taxon>
        <taxon>Stramenopiles</taxon>
        <taxon>Oomycota</taxon>
        <taxon>Peronosporomycetes</taxon>
        <taxon>Peronosporales</taxon>
        <taxon>Peronosporaceae</taxon>
        <taxon>Peronospora</taxon>
    </lineage>
</organism>
<feature type="region of interest" description="Disordered" evidence="1">
    <location>
        <begin position="119"/>
        <end position="155"/>
    </location>
</feature>
<sequence length="155" mass="15562">MVSKTTRVATAAARKTAASMRAVAKSASYASAAGDSSPVVVNPPRGESPRVTGTSVASAAGTSNRNQDESAIKLIYSGESEDVSDSKATANASGSPGADTARARITGFGQRGGVMSGIFGSSVYSDESSPHASPSNDMTRGDGGVHLYITTSEVV</sequence>
<name>A0AAV1V2M9_9STRA</name>
<proteinExistence type="predicted"/>
<feature type="compositionally biased region" description="Polar residues" evidence="1">
    <location>
        <begin position="51"/>
        <end position="65"/>
    </location>
</feature>
<feature type="compositionally biased region" description="Low complexity" evidence="1">
    <location>
        <begin position="27"/>
        <end position="37"/>
    </location>
</feature>
<reference evidence="2" key="1">
    <citation type="submission" date="2024-01" db="EMBL/GenBank/DDBJ databases">
        <authorList>
            <person name="Webb A."/>
        </authorList>
    </citation>
    <scope>NUCLEOTIDE SEQUENCE</scope>
    <source>
        <strain evidence="2">Pm1</strain>
    </source>
</reference>
<evidence type="ECO:0000313" key="3">
    <source>
        <dbReference type="Proteomes" id="UP001162060"/>
    </source>
</evidence>
<dbReference type="Proteomes" id="UP001162060">
    <property type="component" value="Unassembled WGS sequence"/>
</dbReference>
<dbReference type="EMBL" id="CAKLBY020000253">
    <property type="protein sequence ID" value="CAK7940028.1"/>
    <property type="molecule type" value="Genomic_DNA"/>
</dbReference>
<evidence type="ECO:0000313" key="2">
    <source>
        <dbReference type="EMBL" id="CAK7940028.1"/>
    </source>
</evidence>
<dbReference type="AlphaFoldDB" id="A0AAV1V2M9"/>
<accession>A0AAV1V2M9</accession>
<protein>
    <submittedName>
        <fullName evidence="2">Uncharacterized protein</fullName>
    </submittedName>
</protein>
<gene>
    <name evidence="2" type="ORF">PM001_LOCUS25178</name>
</gene>